<dbReference type="GO" id="GO:0004814">
    <property type="term" value="F:arginine-tRNA ligase activity"/>
    <property type="evidence" value="ECO:0007669"/>
    <property type="project" value="InterPro"/>
</dbReference>
<dbReference type="GO" id="GO:0006420">
    <property type="term" value="P:arginyl-tRNA aminoacylation"/>
    <property type="evidence" value="ECO:0007669"/>
    <property type="project" value="InterPro"/>
</dbReference>
<comment type="caution">
    <text evidence="12">The sequence shown here is derived from an EMBL/GenBank/DDBJ whole genome shotgun (WGS) entry which is preliminary data.</text>
</comment>
<feature type="domain" description="DALR anticodon binding" evidence="11">
    <location>
        <begin position="94"/>
        <end position="196"/>
    </location>
</feature>
<dbReference type="InterPro" id="IPR006194">
    <property type="entry name" value="Gly-tRNA-synth_heterodimer"/>
</dbReference>
<dbReference type="PANTHER" id="PTHR30075">
    <property type="entry name" value="GLYCYL-TRNA SYNTHETASE"/>
    <property type="match status" value="1"/>
</dbReference>
<dbReference type="EC" id="6.1.1.14" evidence="3"/>
<evidence type="ECO:0000256" key="6">
    <source>
        <dbReference type="ARBA" id="ARBA00022741"/>
    </source>
</evidence>
<evidence type="ECO:0000256" key="8">
    <source>
        <dbReference type="ARBA" id="ARBA00022917"/>
    </source>
</evidence>
<evidence type="ECO:0000256" key="9">
    <source>
        <dbReference type="ARBA" id="ARBA00023146"/>
    </source>
</evidence>
<dbReference type="InterPro" id="IPR008909">
    <property type="entry name" value="DALR_anticod-bd"/>
</dbReference>
<comment type="catalytic activity">
    <reaction evidence="10">
        <text>tRNA(Gly) + glycine + ATP = glycyl-tRNA(Gly) + AMP + diphosphate</text>
        <dbReference type="Rhea" id="RHEA:16013"/>
        <dbReference type="Rhea" id="RHEA-COMP:9664"/>
        <dbReference type="Rhea" id="RHEA-COMP:9683"/>
        <dbReference type="ChEBI" id="CHEBI:30616"/>
        <dbReference type="ChEBI" id="CHEBI:33019"/>
        <dbReference type="ChEBI" id="CHEBI:57305"/>
        <dbReference type="ChEBI" id="CHEBI:78442"/>
        <dbReference type="ChEBI" id="CHEBI:78522"/>
        <dbReference type="ChEBI" id="CHEBI:456215"/>
        <dbReference type="EC" id="6.1.1.14"/>
    </reaction>
</comment>
<evidence type="ECO:0000256" key="4">
    <source>
        <dbReference type="ARBA" id="ARBA00022490"/>
    </source>
</evidence>
<keyword evidence="9" id="KW-0030">Aminoacyl-tRNA synthetase</keyword>
<evidence type="ECO:0000256" key="5">
    <source>
        <dbReference type="ARBA" id="ARBA00022598"/>
    </source>
</evidence>
<dbReference type="EMBL" id="MLJW01008102">
    <property type="protein sequence ID" value="OIQ64452.1"/>
    <property type="molecule type" value="Genomic_DNA"/>
</dbReference>
<keyword evidence="5 12" id="KW-0436">Ligase</keyword>
<gene>
    <name evidence="12" type="primary">glyS_12</name>
    <name evidence="12" type="ORF">GALL_539970</name>
</gene>
<proteinExistence type="inferred from homology"/>
<evidence type="ECO:0000256" key="3">
    <source>
        <dbReference type="ARBA" id="ARBA00012829"/>
    </source>
</evidence>
<dbReference type="GO" id="GO:0006426">
    <property type="term" value="P:glycyl-tRNA aminoacylation"/>
    <property type="evidence" value="ECO:0007669"/>
    <property type="project" value="InterPro"/>
</dbReference>
<keyword evidence="6" id="KW-0547">Nucleotide-binding</keyword>
<dbReference type="GO" id="GO:0005524">
    <property type="term" value="F:ATP binding"/>
    <property type="evidence" value="ECO:0007669"/>
    <property type="project" value="UniProtKB-KW"/>
</dbReference>
<evidence type="ECO:0000256" key="10">
    <source>
        <dbReference type="ARBA" id="ARBA00047937"/>
    </source>
</evidence>
<sequence>MLDGGLRLSLREVFGEAERLLSEQAGGTGRKREDTVGDLIAFFIDRLKVVLRDQGQRHDLVEAAVGRDDDLVRIVARVQALSDFLTTEDGANLLAGYKRAGNILKAEEKKDALPAGAAVPMAGAPAEEAALISAISLAEPEVARALQHEDFAGAMRALSRMRRPVDAFFEGVLVNSEVAAERENRLRLLVQVRDAMGEVADFSLVNG</sequence>
<evidence type="ECO:0000256" key="7">
    <source>
        <dbReference type="ARBA" id="ARBA00022840"/>
    </source>
</evidence>
<dbReference type="GO" id="GO:0005829">
    <property type="term" value="C:cytosol"/>
    <property type="evidence" value="ECO:0007669"/>
    <property type="project" value="TreeGrafter"/>
</dbReference>
<dbReference type="PROSITE" id="PS50861">
    <property type="entry name" value="AA_TRNA_LIGASE_II_GLYAB"/>
    <property type="match status" value="1"/>
</dbReference>
<evidence type="ECO:0000313" key="12">
    <source>
        <dbReference type="EMBL" id="OIQ64452.1"/>
    </source>
</evidence>
<keyword evidence="8" id="KW-0648">Protein biosynthesis</keyword>
<dbReference type="AlphaFoldDB" id="A0A1J5PAF5"/>
<evidence type="ECO:0000256" key="1">
    <source>
        <dbReference type="ARBA" id="ARBA00004496"/>
    </source>
</evidence>
<evidence type="ECO:0000256" key="2">
    <source>
        <dbReference type="ARBA" id="ARBA00008226"/>
    </source>
</evidence>
<evidence type="ECO:0000259" key="11">
    <source>
        <dbReference type="Pfam" id="PF05746"/>
    </source>
</evidence>
<dbReference type="PANTHER" id="PTHR30075:SF2">
    <property type="entry name" value="GLYCINE--TRNA LIGASE, CHLOROPLASTIC_MITOCHONDRIAL 2"/>
    <property type="match status" value="1"/>
</dbReference>
<comment type="subcellular location">
    <subcellularLocation>
        <location evidence="1">Cytoplasm</location>
    </subcellularLocation>
</comment>
<organism evidence="12">
    <name type="scientific">mine drainage metagenome</name>
    <dbReference type="NCBI Taxonomy" id="410659"/>
    <lineage>
        <taxon>unclassified sequences</taxon>
        <taxon>metagenomes</taxon>
        <taxon>ecological metagenomes</taxon>
    </lineage>
</organism>
<keyword evidence="4" id="KW-0963">Cytoplasm</keyword>
<reference evidence="12" key="1">
    <citation type="submission" date="2016-10" db="EMBL/GenBank/DDBJ databases">
        <title>Sequence of Gallionella enrichment culture.</title>
        <authorList>
            <person name="Poehlein A."/>
            <person name="Muehling M."/>
            <person name="Daniel R."/>
        </authorList>
    </citation>
    <scope>NUCLEOTIDE SEQUENCE</scope>
</reference>
<protein>
    <recommendedName>
        <fullName evidence="3">glycine--tRNA ligase</fullName>
        <ecNumber evidence="3">6.1.1.14</ecNumber>
    </recommendedName>
</protein>
<comment type="similarity">
    <text evidence="2">Belongs to the class-II aminoacyl-tRNA synthetase family.</text>
</comment>
<accession>A0A1J5PAF5</accession>
<keyword evidence="7" id="KW-0067">ATP-binding</keyword>
<dbReference type="Pfam" id="PF05746">
    <property type="entry name" value="DALR_1"/>
    <property type="match status" value="1"/>
</dbReference>
<dbReference type="GO" id="GO:0004820">
    <property type="term" value="F:glycine-tRNA ligase activity"/>
    <property type="evidence" value="ECO:0007669"/>
    <property type="project" value="UniProtKB-EC"/>
</dbReference>
<name>A0A1J5PAF5_9ZZZZ</name>